<name>A0A927YM07_9FIRM</name>
<gene>
    <name evidence="1" type="ORF">E7272_01590</name>
</gene>
<comment type="caution">
    <text evidence="1">The sequence shown here is derived from an EMBL/GenBank/DDBJ whole genome shotgun (WGS) entry which is preliminary data.</text>
</comment>
<sequence length="95" mass="11568">MRHRWHRGRRNLSFASKFCHYACFYLFDGKYRDNYSIYDSIVNKALPSYMERYGIKKKRITTYAEYQEAIDEVIKKSKSGIGRNGFDHLLWYCYK</sequence>
<reference evidence="1" key="1">
    <citation type="submission" date="2019-04" db="EMBL/GenBank/DDBJ databases">
        <title>Evolution of Biomass-Degrading Anaerobic Consortia Revealed by Metagenomics.</title>
        <authorList>
            <person name="Peng X."/>
        </authorList>
    </citation>
    <scope>NUCLEOTIDE SEQUENCE</scope>
    <source>
        <strain evidence="1">SIG311</strain>
    </source>
</reference>
<dbReference type="EMBL" id="SVER01000003">
    <property type="protein sequence ID" value="MBE5918512.1"/>
    <property type="molecule type" value="Genomic_DNA"/>
</dbReference>
<dbReference type="Proteomes" id="UP000766246">
    <property type="component" value="Unassembled WGS sequence"/>
</dbReference>
<proteinExistence type="predicted"/>
<protein>
    <submittedName>
        <fullName evidence="1">Uncharacterized protein</fullName>
    </submittedName>
</protein>
<evidence type="ECO:0000313" key="1">
    <source>
        <dbReference type="EMBL" id="MBE5918512.1"/>
    </source>
</evidence>
<accession>A0A927YM07</accession>
<dbReference type="AlphaFoldDB" id="A0A927YM07"/>
<evidence type="ECO:0000313" key="2">
    <source>
        <dbReference type="Proteomes" id="UP000766246"/>
    </source>
</evidence>
<organism evidence="1 2">
    <name type="scientific">Pseudobutyrivibrio ruminis</name>
    <dbReference type="NCBI Taxonomy" id="46206"/>
    <lineage>
        <taxon>Bacteria</taxon>
        <taxon>Bacillati</taxon>
        <taxon>Bacillota</taxon>
        <taxon>Clostridia</taxon>
        <taxon>Lachnospirales</taxon>
        <taxon>Lachnospiraceae</taxon>
        <taxon>Pseudobutyrivibrio</taxon>
    </lineage>
</organism>